<dbReference type="InterPro" id="IPR011459">
    <property type="entry name" value="DUF1565"/>
</dbReference>
<dbReference type="PANTHER" id="PTHR36453:SF1">
    <property type="entry name" value="RIGHT HANDED BETA HELIX DOMAIN-CONTAINING PROTEIN"/>
    <property type="match status" value="1"/>
</dbReference>
<evidence type="ECO:0000256" key="1">
    <source>
        <dbReference type="SAM" id="MobiDB-lite"/>
    </source>
</evidence>
<proteinExistence type="predicted"/>
<feature type="domain" description="DUF1565" evidence="2">
    <location>
        <begin position="34"/>
        <end position="89"/>
    </location>
</feature>
<dbReference type="RefSeq" id="WP_035013926.1">
    <property type="nucleotide sequence ID" value="NZ_ARZY01000009.1"/>
</dbReference>
<keyword evidence="4" id="KW-1185">Reference proteome</keyword>
<sequence length="688" mass="76426">MKRFIGKEIGRVFLMLPLLAIHCVSAKDYYVSPNGNDNNDGSAAQPFKTLAKGVGQLSAGDQLILNEGTYRETLTITKSGTESQPITIKSADNAQVVISGTEPLSGWSSYQNNISRVSLAGLNKIADQMYLQLYHNGELMDVARYPNDQDLNRFTIDTIELSQKGTESSITHADIPDVDLTGGYIWYLGAHSGTSWTRKITSSTDNSLNFVAVNTEKWPFSPHAPVHLREGNYGRFFVFGKLELLDYKNEWFYEQSSDELYLQTSDGQLPQDNEVEITARKHAIELAGDYIRVDGIEVFGANVLMAGNNNHFVNGKIIHGLQRMGELDNTDAQVSEGSITVSGQNNLIENNHIEFGSLNGIYIQGWGGRGKNTTIKKNIIKNFNTLGIHASLIRATGEAATITQNEMSYTGRDGVYLTGVNSEFSYNEISQTAQINNDTGIFYVTGNKDDKNVVVHHNWFHSPARRTYHDQRVAGIYLDNNSKGYIVHHNVVWNLPWSGIQLNWENFNDFIYHNTILDVEKAMGEWVNGHVQQNNRVWNNYSNTPAWLTNPAYDIDSSLISTNQVKYEADKTLNFMPNDDSELVDKGRLIDGLEHKYTGPSPDIGAYELQGVNWRPGVNAILDDCTTCLSDPNAEPVIKPTPEPTPEPSPEPTPETEQPGSSEASSGGSLGATWLLMLVALCSRRLVK</sequence>
<dbReference type="InterPro" id="IPR012334">
    <property type="entry name" value="Pectin_lyas_fold"/>
</dbReference>
<evidence type="ECO:0000259" key="2">
    <source>
        <dbReference type="Pfam" id="PF07602"/>
    </source>
</evidence>
<dbReference type="SMART" id="SM00710">
    <property type="entry name" value="PbH1"/>
    <property type="match status" value="5"/>
</dbReference>
<feature type="compositionally biased region" description="Pro residues" evidence="1">
    <location>
        <begin position="639"/>
        <end position="653"/>
    </location>
</feature>
<dbReference type="STRING" id="1328313.DS2_06696"/>
<name>W7QS83_9ALTE</name>
<reference evidence="3 4" key="1">
    <citation type="journal article" date="2014" name="Genome Announc.">
        <title>Draft Genome Sequence of the Agar-Degrading Bacterium Catenovulum sp. Strain DS-2, Isolated from Intestines of Haliotis diversicolor.</title>
        <authorList>
            <person name="Shan D."/>
            <person name="Li X."/>
            <person name="Gu Z."/>
            <person name="Wei G."/>
            <person name="Gao Z."/>
            <person name="Shao Z."/>
        </authorList>
    </citation>
    <scope>NUCLEOTIDE SEQUENCE [LARGE SCALE GENOMIC DNA]</scope>
    <source>
        <strain evidence="3 4">DS-2</strain>
    </source>
</reference>
<dbReference type="AlphaFoldDB" id="W7QS83"/>
<evidence type="ECO:0000313" key="4">
    <source>
        <dbReference type="Proteomes" id="UP000019276"/>
    </source>
</evidence>
<comment type="caution">
    <text evidence="3">The sequence shown here is derived from an EMBL/GenBank/DDBJ whole genome shotgun (WGS) entry which is preliminary data.</text>
</comment>
<organism evidence="3 4">
    <name type="scientific">Catenovulum agarivorans DS-2</name>
    <dbReference type="NCBI Taxonomy" id="1328313"/>
    <lineage>
        <taxon>Bacteria</taxon>
        <taxon>Pseudomonadati</taxon>
        <taxon>Pseudomonadota</taxon>
        <taxon>Gammaproteobacteria</taxon>
        <taxon>Alteromonadales</taxon>
        <taxon>Alteromonadaceae</taxon>
        <taxon>Catenovulum</taxon>
    </lineage>
</organism>
<dbReference type="Gene3D" id="2.160.20.10">
    <property type="entry name" value="Single-stranded right-handed beta-helix, Pectin lyase-like"/>
    <property type="match status" value="2"/>
</dbReference>
<dbReference type="PANTHER" id="PTHR36453">
    <property type="entry name" value="SECRETED PROTEIN-RELATED"/>
    <property type="match status" value="1"/>
</dbReference>
<dbReference type="EMBL" id="ARZY01000009">
    <property type="protein sequence ID" value="EWH10718.1"/>
    <property type="molecule type" value="Genomic_DNA"/>
</dbReference>
<dbReference type="InterPro" id="IPR011050">
    <property type="entry name" value="Pectin_lyase_fold/virulence"/>
</dbReference>
<dbReference type="SUPFAM" id="SSF51126">
    <property type="entry name" value="Pectin lyase-like"/>
    <property type="match status" value="1"/>
</dbReference>
<gene>
    <name evidence="3" type="ORF">DS2_06696</name>
</gene>
<dbReference type="Pfam" id="PF07602">
    <property type="entry name" value="DUF1565"/>
    <property type="match status" value="1"/>
</dbReference>
<protein>
    <recommendedName>
        <fullName evidence="2">DUF1565 domain-containing protein</fullName>
    </recommendedName>
</protein>
<accession>W7QS83</accession>
<dbReference type="OrthoDB" id="1153097at2"/>
<dbReference type="PATRIC" id="fig|1328313.3.peg.1372"/>
<dbReference type="eggNOG" id="COG3420">
    <property type="taxonomic scope" value="Bacteria"/>
</dbReference>
<feature type="compositionally biased region" description="Low complexity" evidence="1">
    <location>
        <begin position="655"/>
        <end position="667"/>
    </location>
</feature>
<evidence type="ECO:0000313" key="3">
    <source>
        <dbReference type="EMBL" id="EWH10718.1"/>
    </source>
</evidence>
<feature type="region of interest" description="Disordered" evidence="1">
    <location>
        <begin position="631"/>
        <end position="668"/>
    </location>
</feature>
<dbReference type="Proteomes" id="UP000019276">
    <property type="component" value="Unassembled WGS sequence"/>
</dbReference>
<dbReference type="InterPro" id="IPR006626">
    <property type="entry name" value="PbH1"/>
</dbReference>